<gene>
    <name evidence="7" type="ORF">IW252_001512</name>
</gene>
<dbReference type="PANTHER" id="PTHR43085:SF1">
    <property type="entry name" value="PSEUDOURIDINE KINASE-RELATED"/>
    <property type="match status" value="1"/>
</dbReference>
<protein>
    <submittedName>
        <fullName evidence="7">Fructokinase</fullName>
        <ecNumber evidence="7">2.7.1.4</ecNumber>
    </submittedName>
</protein>
<dbReference type="RefSeq" id="WP_331271482.1">
    <property type="nucleotide sequence ID" value="NZ_JADOTZ010000001.1"/>
</dbReference>
<evidence type="ECO:0000259" key="6">
    <source>
        <dbReference type="Pfam" id="PF00294"/>
    </source>
</evidence>
<keyword evidence="4" id="KW-0418">Kinase</keyword>
<dbReference type="InterPro" id="IPR050306">
    <property type="entry name" value="PfkB_Carbo_kinase"/>
</dbReference>
<dbReference type="InterPro" id="IPR029056">
    <property type="entry name" value="Ribokinase-like"/>
</dbReference>
<evidence type="ECO:0000256" key="3">
    <source>
        <dbReference type="ARBA" id="ARBA00022741"/>
    </source>
</evidence>
<dbReference type="AlphaFoldDB" id="A0A931D6T1"/>
<dbReference type="InterPro" id="IPR002173">
    <property type="entry name" value="Carboh/pur_kinase_PfkB_CS"/>
</dbReference>
<evidence type="ECO:0000256" key="1">
    <source>
        <dbReference type="ARBA" id="ARBA00010688"/>
    </source>
</evidence>
<evidence type="ECO:0000313" key="7">
    <source>
        <dbReference type="EMBL" id="MBG6084745.1"/>
    </source>
</evidence>
<evidence type="ECO:0000256" key="5">
    <source>
        <dbReference type="ARBA" id="ARBA00022840"/>
    </source>
</evidence>
<organism evidence="7 8">
    <name type="scientific">Zhihengliuella flava</name>
    <dbReference type="NCBI Taxonomy" id="1285193"/>
    <lineage>
        <taxon>Bacteria</taxon>
        <taxon>Bacillati</taxon>
        <taxon>Actinomycetota</taxon>
        <taxon>Actinomycetes</taxon>
        <taxon>Micrococcales</taxon>
        <taxon>Micrococcaceae</taxon>
        <taxon>Zhihengliuella</taxon>
    </lineage>
</organism>
<dbReference type="PANTHER" id="PTHR43085">
    <property type="entry name" value="HEXOKINASE FAMILY MEMBER"/>
    <property type="match status" value="1"/>
</dbReference>
<comment type="caution">
    <text evidence="7">The sequence shown here is derived from an EMBL/GenBank/DDBJ whole genome shotgun (WGS) entry which is preliminary data.</text>
</comment>
<feature type="domain" description="Carbohydrate kinase PfkB" evidence="6">
    <location>
        <begin position="19"/>
        <end position="297"/>
    </location>
</feature>
<evidence type="ECO:0000256" key="2">
    <source>
        <dbReference type="ARBA" id="ARBA00022679"/>
    </source>
</evidence>
<dbReference type="Gene3D" id="3.40.1190.20">
    <property type="match status" value="1"/>
</dbReference>
<keyword evidence="2 7" id="KW-0808">Transferase</keyword>
<evidence type="ECO:0000256" key="4">
    <source>
        <dbReference type="ARBA" id="ARBA00022777"/>
    </source>
</evidence>
<dbReference type="CDD" id="cd01167">
    <property type="entry name" value="bac_FRK"/>
    <property type="match status" value="1"/>
</dbReference>
<dbReference type="InterPro" id="IPR011611">
    <property type="entry name" value="PfkB_dom"/>
</dbReference>
<keyword evidence="3" id="KW-0547">Nucleotide-binding</keyword>
<dbReference type="EMBL" id="JADOTZ010000001">
    <property type="protein sequence ID" value="MBG6084745.1"/>
    <property type="molecule type" value="Genomic_DNA"/>
</dbReference>
<dbReference type="PROSITE" id="PS00583">
    <property type="entry name" value="PFKB_KINASES_1"/>
    <property type="match status" value="1"/>
</dbReference>
<evidence type="ECO:0000313" key="8">
    <source>
        <dbReference type="Proteomes" id="UP000625033"/>
    </source>
</evidence>
<dbReference type="Pfam" id="PF00294">
    <property type="entry name" value="PfkB"/>
    <property type="match status" value="1"/>
</dbReference>
<dbReference type="GO" id="GO:0008865">
    <property type="term" value="F:fructokinase activity"/>
    <property type="evidence" value="ECO:0007669"/>
    <property type="project" value="UniProtKB-EC"/>
</dbReference>
<dbReference type="SUPFAM" id="SSF53613">
    <property type="entry name" value="Ribokinase-like"/>
    <property type="match status" value="1"/>
</dbReference>
<sequence>MLTVMGEGLVDVLSGGISAPKTYVGGSPLNVSVALARLGHPVTFVSRYGDDGPGNKIRDYLTANSVREALGPDELPTSTARGTLDPAGTATYDFDFSWKLPEISAFESALKDAQLVHTGSIACVVEPGATTVLRAVETAHPHATITYDPNIRPTFVSNHAEAVAQAERFVKLSDVVRTSDNDLDWLYPRRSVADSARAWREMGPAVVTVTHGSRGASGFVAAGEVTVPSRVVEVADNVGSGDTFMAALISGIADRELIGASKREQLRQLTTEALEQIVDFAVRAAAVTVSRSGANPPFRHEVR</sequence>
<dbReference type="EC" id="2.7.1.4" evidence="7"/>
<accession>A0A931D6T1</accession>
<keyword evidence="8" id="KW-1185">Reference proteome</keyword>
<keyword evidence="5" id="KW-0067">ATP-binding</keyword>
<reference evidence="7" key="1">
    <citation type="submission" date="2020-11" db="EMBL/GenBank/DDBJ databases">
        <title>Sequencing the genomes of 1000 actinobacteria strains.</title>
        <authorList>
            <person name="Klenk H.-P."/>
        </authorList>
    </citation>
    <scope>NUCLEOTIDE SEQUENCE</scope>
    <source>
        <strain evidence="7">DSM 26152</strain>
    </source>
</reference>
<comment type="similarity">
    <text evidence="1">Belongs to the carbohydrate kinase PfkB family.</text>
</comment>
<dbReference type="GO" id="GO:0005524">
    <property type="term" value="F:ATP binding"/>
    <property type="evidence" value="ECO:0007669"/>
    <property type="project" value="UniProtKB-KW"/>
</dbReference>
<name>A0A931D6T1_9MICC</name>
<dbReference type="Proteomes" id="UP000625033">
    <property type="component" value="Unassembled WGS sequence"/>
</dbReference>
<proteinExistence type="inferred from homology"/>